<evidence type="ECO:0000313" key="3">
    <source>
        <dbReference type="EMBL" id="KQJ88412.1"/>
    </source>
</evidence>
<dbReference type="Pfam" id="PF24068">
    <property type="entry name" value="TPD1_C"/>
    <property type="match status" value="1"/>
</dbReference>
<reference evidence="3" key="2">
    <citation type="submission" date="2017-06" db="EMBL/GenBank/DDBJ databases">
        <title>WGS assembly of Brachypodium distachyon.</title>
        <authorList>
            <consortium name="The International Brachypodium Initiative"/>
            <person name="Lucas S."/>
            <person name="Harmon-Smith M."/>
            <person name="Lail K."/>
            <person name="Tice H."/>
            <person name="Grimwood J."/>
            <person name="Bruce D."/>
            <person name="Barry K."/>
            <person name="Shu S."/>
            <person name="Lindquist E."/>
            <person name="Wang M."/>
            <person name="Pitluck S."/>
            <person name="Vogel J.P."/>
            <person name="Garvin D.F."/>
            <person name="Mockler T.C."/>
            <person name="Schmutz J."/>
            <person name="Rokhsar D."/>
            <person name="Bevan M.W."/>
        </authorList>
    </citation>
    <scope>NUCLEOTIDE SEQUENCE</scope>
    <source>
        <strain evidence="3">Bd21</strain>
    </source>
</reference>
<proteinExistence type="predicted"/>
<evidence type="ECO:0000256" key="1">
    <source>
        <dbReference type="ARBA" id="ARBA00022729"/>
    </source>
</evidence>
<dbReference type="AlphaFoldDB" id="I1ILI4"/>
<evidence type="ECO:0000256" key="2">
    <source>
        <dbReference type="SAM" id="SignalP"/>
    </source>
</evidence>
<sequence>MEAKLAAILLACLLCCIINFGVAAHCSLSDILVTQTGTGGWAHGQPEYAVTVKNTCGCPQSSVTVACDGYNTTLEVDPAKLRYDGNGKPCLLNNGAAVVQGTDVTFSYAWSTQFKFQPISSTVVCVDQ</sequence>
<dbReference type="OMA" id="CKCAQKN"/>
<dbReference type="EnsemblPlants" id="KQJ88412">
    <property type="protein sequence ID" value="KQJ88412"/>
    <property type="gene ID" value="BRADI_4g17470v3"/>
</dbReference>
<organism evidence="3">
    <name type="scientific">Brachypodium distachyon</name>
    <name type="common">Purple false brome</name>
    <name type="synonym">Trachynia distachya</name>
    <dbReference type="NCBI Taxonomy" id="15368"/>
    <lineage>
        <taxon>Eukaryota</taxon>
        <taxon>Viridiplantae</taxon>
        <taxon>Streptophyta</taxon>
        <taxon>Embryophyta</taxon>
        <taxon>Tracheophyta</taxon>
        <taxon>Spermatophyta</taxon>
        <taxon>Magnoliopsida</taxon>
        <taxon>Liliopsida</taxon>
        <taxon>Poales</taxon>
        <taxon>Poaceae</taxon>
        <taxon>BOP clade</taxon>
        <taxon>Pooideae</taxon>
        <taxon>Stipodae</taxon>
        <taxon>Brachypodieae</taxon>
        <taxon>Brachypodium</taxon>
    </lineage>
</organism>
<dbReference type="PANTHER" id="PTHR33184:SF27">
    <property type="entry name" value="PUTATIVE-RELATED"/>
    <property type="match status" value="1"/>
</dbReference>
<gene>
    <name evidence="4" type="primary">LOC100826474</name>
    <name evidence="3" type="ORF">BRADI_4g17470v3</name>
</gene>
<name>I1ILI4_BRADI</name>
<keyword evidence="1 2" id="KW-0732">Signal</keyword>
<feature type="signal peptide" evidence="2">
    <location>
        <begin position="1"/>
        <end position="23"/>
    </location>
</feature>
<dbReference type="Gramene" id="KQJ88412">
    <property type="protein sequence ID" value="KQJ88412"/>
    <property type="gene ID" value="BRADI_4g17470v3"/>
</dbReference>
<dbReference type="InterPro" id="IPR040361">
    <property type="entry name" value="TPD1"/>
</dbReference>
<dbReference type="eggNOG" id="ENOG502S7JS">
    <property type="taxonomic scope" value="Eukaryota"/>
</dbReference>
<dbReference type="GeneID" id="100826474"/>
<protein>
    <recommendedName>
        <fullName evidence="6">Expansin-like EG45 domain-containing protein</fullName>
    </recommendedName>
</protein>
<evidence type="ECO:0000313" key="4">
    <source>
        <dbReference type="EnsemblPlants" id="KQJ88412"/>
    </source>
</evidence>
<dbReference type="STRING" id="15368.I1ILI4"/>
<evidence type="ECO:0008006" key="6">
    <source>
        <dbReference type="Google" id="ProtNLM"/>
    </source>
</evidence>
<dbReference type="Proteomes" id="UP000008810">
    <property type="component" value="Chromosome 4"/>
</dbReference>
<dbReference type="OrthoDB" id="590911at2759"/>
<dbReference type="RefSeq" id="XP_024310979.1">
    <property type="nucleotide sequence ID" value="XM_024455211.1"/>
</dbReference>
<dbReference type="PANTHER" id="PTHR33184">
    <property type="entry name" value="PROTEIN TAPETUM DETERMINANT 1-LIKE-RELATED"/>
    <property type="match status" value="1"/>
</dbReference>
<evidence type="ECO:0000313" key="5">
    <source>
        <dbReference type="Proteomes" id="UP000008810"/>
    </source>
</evidence>
<keyword evidence="5" id="KW-1185">Reference proteome</keyword>
<dbReference type="GO" id="GO:0001709">
    <property type="term" value="P:cell fate determination"/>
    <property type="evidence" value="ECO:0000318"/>
    <property type="project" value="GO_Central"/>
</dbReference>
<feature type="chain" id="PRO_5014095363" description="Expansin-like EG45 domain-containing protein" evidence="2">
    <location>
        <begin position="24"/>
        <end position="128"/>
    </location>
</feature>
<reference evidence="4" key="3">
    <citation type="submission" date="2018-08" db="UniProtKB">
        <authorList>
            <consortium name="EnsemblPlants"/>
        </authorList>
    </citation>
    <scope>IDENTIFICATION</scope>
    <source>
        <strain evidence="4">cv. Bd21</strain>
    </source>
</reference>
<reference evidence="3 4" key="1">
    <citation type="journal article" date="2010" name="Nature">
        <title>Genome sequencing and analysis of the model grass Brachypodium distachyon.</title>
        <authorList>
            <consortium name="International Brachypodium Initiative"/>
        </authorList>
    </citation>
    <scope>NUCLEOTIDE SEQUENCE [LARGE SCALE GENOMIC DNA]</scope>
    <source>
        <strain evidence="3">Bd21</strain>
        <strain evidence="4">cv. Bd21</strain>
    </source>
</reference>
<accession>I1ILI4</accession>
<dbReference type="HOGENOM" id="CLU_102808_4_1_1"/>
<dbReference type="EMBL" id="CM000883">
    <property type="protein sequence ID" value="KQJ88412.1"/>
    <property type="molecule type" value="Genomic_DNA"/>
</dbReference>